<organism evidence="14 15">
    <name type="scientific">Coccidioides immitis RMSCC 3703</name>
    <dbReference type="NCBI Taxonomy" id="454286"/>
    <lineage>
        <taxon>Eukaryota</taxon>
        <taxon>Fungi</taxon>
        <taxon>Dikarya</taxon>
        <taxon>Ascomycota</taxon>
        <taxon>Pezizomycotina</taxon>
        <taxon>Eurotiomycetes</taxon>
        <taxon>Eurotiomycetidae</taxon>
        <taxon>Onygenales</taxon>
        <taxon>Onygenaceae</taxon>
        <taxon>Coccidioides</taxon>
    </lineage>
</organism>
<evidence type="ECO:0000256" key="9">
    <source>
        <dbReference type="ARBA" id="ARBA00023034"/>
    </source>
</evidence>
<dbReference type="GO" id="GO:0006886">
    <property type="term" value="P:intracellular protein transport"/>
    <property type="evidence" value="ECO:0007669"/>
    <property type="project" value="InterPro"/>
</dbReference>
<keyword evidence="7" id="KW-0931">ER-Golgi transport</keyword>
<dbReference type="SUPFAM" id="SSF52540">
    <property type="entry name" value="P-loop containing nucleoside triphosphate hydrolases"/>
    <property type="match status" value="1"/>
</dbReference>
<dbReference type="GO" id="GO:0005525">
    <property type="term" value="F:GTP binding"/>
    <property type="evidence" value="ECO:0007669"/>
    <property type="project" value="UniProtKB-KW"/>
</dbReference>
<name>A0A0J8R1S4_COCIT</name>
<evidence type="ECO:0000256" key="1">
    <source>
        <dbReference type="ARBA" id="ARBA00004240"/>
    </source>
</evidence>
<dbReference type="GO" id="GO:0003924">
    <property type="term" value="F:GTPase activity"/>
    <property type="evidence" value="ECO:0007669"/>
    <property type="project" value="InterPro"/>
</dbReference>
<accession>A0A0J8R1S4</accession>
<keyword evidence="10 12" id="KW-0342">GTP-binding</keyword>
<dbReference type="GO" id="GO:0005783">
    <property type="term" value="C:endoplasmic reticulum"/>
    <property type="evidence" value="ECO:0007669"/>
    <property type="project" value="UniProtKB-SubCell"/>
</dbReference>
<feature type="binding site" evidence="11">
    <location>
        <position position="88"/>
    </location>
    <ligand>
        <name>GTP</name>
        <dbReference type="ChEBI" id="CHEBI:37565"/>
    </ligand>
</feature>
<evidence type="ECO:0000256" key="4">
    <source>
        <dbReference type="ARBA" id="ARBA00022448"/>
    </source>
</evidence>
<protein>
    <submittedName>
        <fullName evidence="14">Small COPII coat GTPase sar1</fullName>
    </submittedName>
</protein>
<evidence type="ECO:0000313" key="14">
    <source>
        <dbReference type="EMBL" id="KMU77608.1"/>
    </source>
</evidence>
<dbReference type="InterPro" id="IPR027417">
    <property type="entry name" value="P-loop_NTPase"/>
</dbReference>
<dbReference type="InterPro" id="IPR006689">
    <property type="entry name" value="Small_GTPase_ARF/SAR"/>
</dbReference>
<sequence length="147" mass="16390">MAESPSCSQPHTRLRRSSRSETTRSRPLIWVVTSRLVALEDYFPEVNGIVFMVDAVDYERFPEAKAELDALLAMEELGKVPFLVLGNKIDNPSAVSEDQLRAALGLFQTTGKGKVPLEGIRPIEVFMCTIIGRSGYGEGIRWLSQYV</sequence>
<dbReference type="GO" id="GO:0005794">
    <property type="term" value="C:Golgi apparatus"/>
    <property type="evidence" value="ECO:0007669"/>
    <property type="project" value="UniProtKB-SubCell"/>
</dbReference>
<proteinExistence type="inferred from homology"/>
<dbReference type="PRINTS" id="PR00328">
    <property type="entry name" value="SAR1GTPBP"/>
</dbReference>
<evidence type="ECO:0000256" key="7">
    <source>
        <dbReference type="ARBA" id="ARBA00022892"/>
    </source>
</evidence>
<feature type="region of interest" description="Disordered" evidence="13">
    <location>
        <begin position="1"/>
        <end position="20"/>
    </location>
</feature>
<evidence type="ECO:0000256" key="12">
    <source>
        <dbReference type="PIRSR" id="PIRSR606689-1"/>
    </source>
</evidence>
<dbReference type="SMART" id="SM00178">
    <property type="entry name" value="SAR"/>
    <property type="match status" value="1"/>
</dbReference>
<dbReference type="InterPro" id="IPR006687">
    <property type="entry name" value="Small_GTPase_SAR1"/>
</dbReference>
<dbReference type="GO" id="GO:0016192">
    <property type="term" value="P:vesicle-mediated transport"/>
    <property type="evidence" value="ECO:0007669"/>
    <property type="project" value="UniProtKB-KW"/>
</dbReference>
<feature type="binding site" evidence="11">
    <location>
        <position position="90"/>
    </location>
    <ligand>
        <name>GTP</name>
        <dbReference type="ChEBI" id="CHEBI:37565"/>
    </ligand>
</feature>
<keyword evidence="9" id="KW-0333">Golgi apparatus</keyword>
<keyword evidence="5 11" id="KW-0547">Nucleotide-binding</keyword>
<dbReference type="AlphaFoldDB" id="A0A0J8R1S4"/>
<comment type="similarity">
    <text evidence="3">Belongs to the small GTPase superfamily. SAR1 family.</text>
</comment>
<dbReference type="PROSITE" id="PS51422">
    <property type="entry name" value="SAR1"/>
    <property type="match status" value="1"/>
</dbReference>
<dbReference type="OrthoDB" id="2011769at2759"/>
<evidence type="ECO:0000256" key="6">
    <source>
        <dbReference type="ARBA" id="ARBA00022824"/>
    </source>
</evidence>
<evidence type="ECO:0000256" key="10">
    <source>
        <dbReference type="ARBA" id="ARBA00023134"/>
    </source>
</evidence>
<dbReference type="PANTHER" id="PTHR45684">
    <property type="entry name" value="RE74312P"/>
    <property type="match status" value="1"/>
</dbReference>
<evidence type="ECO:0000256" key="5">
    <source>
        <dbReference type="ARBA" id="ARBA00022741"/>
    </source>
</evidence>
<keyword evidence="6" id="KW-0256">Endoplasmic reticulum</keyword>
<feature type="binding site" evidence="11">
    <location>
        <position position="131"/>
    </location>
    <ligand>
        <name>GTP</name>
        <dbReference type="ChEBI" id="CHEBI:37565"/>
    </ligand>
</feature>
<dbReference type="STRING" id="454286.A0A0J8R1S4"/>
<dbReference type="Proteomes" id="UP000054559">
    <property type="component" value="Unassembled WGS sequence"/>
</dbReference>
<keyword evidence="8" id="KW-0653">Protein transport</keyword>
<evidence type="ECO:0000256" key="3">
    <source>
        <dbReference type="ARBA" id="ARBA00007507"/>
    </source>
</evidence>
<keyword evidence="4" id="KW-0813">Transport</keyword>
<reference evidence="15" key="1">
    <citation type="journal article" date="2010" name="Genome Res.">
        <title>Population genomic sequencing of Coccidioides fungi reveals recent hybridization and transposon control.</title>
        <authorList>
            <person name="Neafsey D.E."/>
            <person name="Barker B.M."/>
            <person name="Sharpton T.J."/>
            <person name="Stajich J.E."/>
            <person name="Park D.J."/>
            <person name="Whiston E."/>
            <person name="Hung C.-Y."/>
            <person name="McMahan C."/>
            <person name="White J."/>
            <person name="Sykes S."/>
            <person name="Heiman D."/>
            <person name="Young S."/>
            <person name="Zeng Q."/>
            <person name="Abouelleil A."/>
            <person name="Aftuck L."/>
            <person name="Bessette D."/>
            <person name="Brown A."/>
            <person name="FitzGerald M."/>
            <person name="Lui A."/>
            <person name="Macdonald J.P."/>
            <person name="Priest M."/>
            <person name="Orbach M.J."/>
            <person name="Galgiani J.N."/>
            <person name="Kirkland T.N."/>
            <person name="Cole G.T."/>
            <person name="Birren B.W."/>
            <person name="Henn M.R."/>
            <person name="Taylor J.W."/>
            <person name="Rounsley S.D."/>
        </authorList>
    </citation>
    <scope>NUCLEOTIDE SEQUENCE [LARGE SCALE GENOMIC DNA]</scope>
    <source>
        <strain evidence="15">RMSCC 3703</strain>
    </source>
</reference>
<feature type="binding site" evidence="11">
    <location>
        <position position="87"/>
    </location>
    <ligand>
        <name>GTP</name>
        <dbReference type="ChEBI" id="CHEBI:37565"/>
    </ligand>
</feature>
<feature type="binding site" evidence="11">
    <location>
        <position position="130"/>
    </location>
    <ligand>
        <name>GTP</name>
        <dbReference type="ChEBI" id="CHEBI:37565"/>
    </ligand>
</feature>
<dbReference type="Pfam" id="PF00025">
    <property type="entry name" value="Arf"/>
    <property type="match status" value="1"/>
</dbReference>
<feature type="binding site" evidence="12">
    <location>
        <begin position="87"/>
        <end position="90"/>
    </location>
    <ligand>
        <name>GTP</name>
        <dbReference type="ChEBI" id="CHEBI:37565"/>
    </ligand>
</feature>
<evidence type="ECO:0000256" key="2">
    <source>
        <dbReference type="ARBA" id="ARBA00004555"/>
    </source>
</evidence>
<dbReference type="EMBL" id="DS268121">
    <property type="protein sequence ID" value="KMU77608.1"/>
    <property type="molecule type" value="Genomic_DNA"/>
</dbReference>
<gene>
    <name evidence="14" type="ORF">CISG_01365</name>
</gene>
<evidence type="ECO:0000313" key="15">
    <source>
        <dbReference type="Proteomes" id="UP000054559"/>
    </source>
</evidence>
<evidence type="ECO:0000256" key="13">
    <source>
        <dbReference type="SAM" id="MobiDB-lite"/>
    </source>
</evidence>
<evidence type="ECO:0000256" key="8">
    <source>
        <dbReference type="ARBA" id="ARBA00022927"/>
    </source>
</evidence>
<feature type="compositionally biased region" description="Polar residues" evidence="13">
    <location>
        <begin position="1"/>
        <end position="11"/>
    </location>
</feature>
<dbReference type="Gene3D" id="3.40.50.300">
    <property type="entry name" value="P-loop containing nucleotide triphosphate hydrolases"/>
    <property type="match status" value="1"/>
</dbReference>
<evidence type="ECO:0000256" key="11">
    <source>
        <dbReference type="PIRSR" id="PIRSR606687-2"/>
    </source>
</evidence>
<comment type="subcellular location">
    <subcellularLocation>
        <location evidence="1">Endoplasmic reticulum</location>
    </subcellularLocation>
    <subcellularLocation>
        <location evidence="2">Golgi apparatus</location>
    </subcellularLocation>
</comment>